<proteinExistence type="predicted"/>
<gene>
    <name evidence="1" type="ORF">TCNE_LOCUS4567</name>
</gene>
<dbReference type="InterPro" id="IPR000222">
    <property type="entry name" value="PP2C_BS"/>
</dbReference>
<dbReference type="PROSITE" id="PS01032">
    <property type="entry name" value="PPM_1"/>
    <property type="match status" value="1"/>
</dbReference>
<dbReference type="EMBL" id="UYWY01008031">
    <property type="protein sequence ID" value="VDM30903.1"/>
    <property type="molecule type" value="Genomic_DNA"/>
</dbReference>
<accession>A0A183U7U7</accession>
<organism evidence="2 3">
    <name type="scientific">Toxocara canis</name>
    <name type="common">Canine roundworm</name>
    <dbReference type="NCBI Taxonomy" id="6265"/>
    <lineage>
        <taxon>Eukaryota</taxon>
        <taxon>Metazoa</taxon>
        <taxon>Ecdysozoa</taxon>
        <taxon>Nematoda</taxon>
        <taxon>Chromadorea</taxon>
        <taxon>Rhabditida</taxon>
        <taxon>Spirurina</taxon>
        <taxon>Ascaridomorpha</taxon>
        <taxon>Ascaridoidea</taxon>
        <taxon>Toxocaridae</taxon>
        <taxon>Toxocara</taxon>
    </lineage>
</organism>
<keyword evidence="2" id="KW-1185">Reference proteome</keyword>
<evidence type="ECO:0000313" key="1">
    <source>
        <dbReference type="EMBL" id="VDM30903.1"/>
    </source>
</evidence>
<dbReference type="InterPro" id="IPR036457">
    <property type="entry name" value="PPM-type-like_dom_sf"/>
</dbReference>
<protein>
    <submittedName>
        <fullName evidence="3">PPM-type phosphatase domain-containing protein</fullName>
    </submittedName>
</protein>
<dbReference type="Gene3D" id="3.60.40.10">
    <property type="entry name" value="PPM-type phosphatase domain"/>
    <property type="match status" value="1"/>
</dbReference>
<evidence type="ECO:0000313" key="3">
    <source>
        <dbReference type="WBParaSite" id="TCNE_0000456701-mRNA-1"/>
    </source>
</evidence>
<dbReference type="WBParaSite" id="TCNE_0000456701-mRNA-1">
    <property type="protein sequence ID" value="TCNE_0000456701-mRNA-1"/>
    <property type="gene ID" value="TCNE_0000456701"/>
</dbReference>
<dbReference type="AlphaFoldDB" id="A0A183U7U7"/>
<name>A0A183U7U7_TOXCA</name>
<evidence type="ECO:0000313" key="2">
    <source>
        <dbReference type="Proteomes" id="UP000050794"/>
    </source>
</evidence>
<sequence length="113" mass="13519">MEDRMHYMNDPHQNLSIFSIFDGHGGPFVSQYLEENFSNAIRSRLLKSGPDARRLSNAVDAYDTVTQVCVYFPYVNFYPIFFKKKVHKYFLRTLKDYPEFFLFVFLLNQRNLK</sequence>
<dbReference type="SUPFAM" id="SSF81606">
    <property type="entry name" value="PP2C-like"/>
    <property type="match status" value="1"/>
</dbReference>
<dbReference type="Proteomes" id="UP000050794">
    <property type="component" value="Unassembled WGS sequence"/>
</dbReference>
<reference evidence="1 2" key="2">
    <citation type="submission" date="2018-11" db="EMBL/GenBank/DDBJ databases">
        <authorList>
            <consortium name="Pathogen Informatics"/>
        </authorList>
    </citation>
    <scope>NUCLEOTIDE SEQUENCE [LARGE SCALE GENOMIC DNA]</scope>
</reference>
<dbReference type="GO" id="GO:0043169">
    <property type="term" value="F:cation binding"/>
    <property type="evidence" value="ECO:0007669"/>
    <property type="project" value="InterPro"/>
</dbReference>
<reference evidence="3" key="1">
    <citation type="submission" date="2016-06" db="UniProtKB">
        <authorList>
            <consortium name="WormBaseParasite"/>
        </authorList>
    </citation>
    <scope>IDENTIFICATION</scope>
</reference>